<keyword evidence="5" id="KW-1185">Reference proteome</keyword>
<comment type="similarity">
    <text evidence="1">Belongs to the PPR family. P subfamily.</text>
</comment>
<sequence>MEKPDYYAAIAGRYCLRAKRVFSELNEKPFAVELDLRVLATRLVATISILSPHNMKSHKLLTYQLTEHNHLKTSNTISHNTKNRHSHVLFFSTTPNPNTNNPQNQTLSPSIPAELTPRAILDSVHSSQWHFIKHLAYKITPSLISTTLTSLHKTPDLAFQFVTHIGFRDLDIKSECLAMAVISHAPNSKPTLQLLKETFSSGVYSIREVFNELGVARGVLGFKTYVLYDLLIRACCELKRGDDAFECFDMMKEKGVSPHVHACNDMLSLFLKSNRTEKAWVLYAEMFKLRIKSSVVTFNIMINVLCKEGKLKKAKEFIGFMEALGIKLNVITYNTIIHGYCSRGRVEGARMIFDLMKCRGVKPDSYTYGSFISGMSKEGKLEEASGMLEEMKEIGLRPTAVTYNTLIDGYCNKGNLEMAFGYKDKMVRDSCIVFELCGNVKKAFTLHDEMISKGVQPTRVTYTSLIYVLSKRGRMKQADDLFEKIVRKGIFPDLISSML</sequence>
<dbReference type="NCBIfam" id="TIGR00756">
    <property type="entry name" value="PPR"/>
    <property type="match status" value="6"/>
</dbReference>
<feature type="repeat" description="PPR" evidence="3">
    <location>
        <begin position="364"/>
        <end position="398"/>
    </location>
</feature>
<feature type="repeat" description="PPR" evidence="3">
    <location>
        <begin position="458"/>
        <end position="492"/>
    </location>
</feature>
<keyword evidence="2" id="KW-0677">Repeat</keyword>
<dbReference type="EMBL" id="VDCV01000018">
    <property type="protein sequence ID" value="KAB5514118.1"/>
    <property type="molecule type" value="Genomic_DNA"/>
</dbReference>
<dbReference type="Gene3D" id="1.25.40.10">
    <property type="entry name" value="Tetratricopeptide repeat domain"/>
    <property type="match status" value="3"/>
</dbReference>
<feature type="repeat" description="PPR" evidence="3">
    <location>
        <begin position="224"/>
        <end position="258"/>
    </location>
</feature>
<dbReference type="InterPro" id="IPR002885">
    <property type="entry name" value="PPR_rpt"/>
</dbReference>
<accession>A0A5N5J4H8</accession>
<protein>
    <recommendedName>
        <fullName evidence="6">Pentacotripeptide-repeat region of PRORP domain-containing protein</fullName>
    </recommendedName>
</protein>
<dbReference type="Pfam" id="PF01535">
    <property type="entry name" value="PPR"/>
    <property type="match status" value="1"/>
</dbReference>
<evidence type="ECO:0000256" key="1">
    <source>
        <dbReference type="ARBA" id="ARBA00007626"/>
    </source>
</evidence>
<evidence type="ECO:0000313" key="5">
    <source>
        <dbReference type="Proteomes" id="UP000326939"/>
    </source>
</evidence>
<evidence type="ECO:0000313" key="4">
    <source>
        <dbReference type="EMBL" id="KAB5514118.1"/>
    </source>
</evidence>
<dbReference type="Pfam" id="PF12854">
    <property type="entry name" value="PPR_1"/>
    <property type="match status" value="1"/>
</dbReference>
<dbReference type="Proteomes" id="UP000326939">
    <property type="component" value="Chromosome 18"/>
</dbReference>
<dbReference type="AlphaFoldDB" id="A0A5N5J4H8"/>
<dbReference type="InterPro" id="IPR011990">
    <property type="entry name" value="TPR-like_helical_dom_sf"/>
</dbReference>
<dbReference type="PANTHER" id="PTHR47941">
    <property type="entry name" value="PENTATRICOPEPTIDE REPEAT-CONTAINING PROTEIN 3, MITOCHONDRIAL"/>
    <property type="match status" value="1"/>
</dbReference>
<feature type="repeat" description="PPR" evidence="3">
    <location>
        <begin position="399"/>
        <end position="433"/>
    </location>
</feature>
<dbReference type="SUPFAM" id="SSF48452">
    <property type="entry name" value="TPR-like"/>
    <property type="match status" value="1"/>
</dbReference>
<evidence type="ECO:0000256" key="3">
    <source>
        <dbReference type="PROSITE-ProRule" id="PRU00708"/>
    </source>
</evidence>
<feature type="repeat" description="PPR" evidence="3">
    <location>
        <begin position="294"/>
        <end position="328"/>
    </location>
</feature>
<proteinExistence type="inferred from homology"/>
<organism evidence="4 5">
    <name type="scientific">Salix brachista</name>
    <dbReference type="NCBI Taxonomy" id="2182728"/>
    <lineage>
        <taxon>Eukaryota</taxon>
        <taxon>Viridiplantae</taxon>
        <taxon>Streptophyta</taxon>
        <taxon>Embryophyta</taxon>
        <taxon>Tracheophyta</taxon>
        <taxon>Spermatophyta</taxon>
        <taxon>Magnoliopsida</taxon>
        <taxon>eudicotyledons</taxon>
        <taxon>Gunneridae</taxon>
        <taxon>Pentapetalae</taxon>
        <taxon>rosids</taxon>
        <taxon>fabids</taxon>
        <taxon>Malpighiales</taxon>
        <taxon>Salicaceae</taxon>
        <taxon>Saliceae</taxon>
        <taxon>Salix</taxon>
    </lineage>
</organism>
<dbReference type="PROSITE" id="PS51375">
    <property type="entry name" value="PPR"/>
    <property type="match status" value="6"/>
</dbReference>
<feature type="repeat" description="PPR" evidence="3">
    <location>
        <begin position="329"/>
        <end position="363"/>
    </location>
</feature>
<name>A0A5N5J4H8_9ROSI</name>
<reference evidence="5" key="1">
    <citation type="journal article" date="2019" name="Gigascience">
        <title>De novo genome assembly of the endangered Acer yangbiense, a plant species with extremely small populations endemic to Yunnan Province, China.</title>
        <authorList>
            <person name="Yang J."/>
            <person name="Wariss H.M."/>
            <person name="Tao L."/>
            <person name="Zhang R."/>
            <person name="Yun Q."/>
            <person name="Hollingsworth P."/>
            <person name="Dao Z."/>
            <person name="Luo G."/>
            <person name="Guo H."/>
            <person name="Ma Y."/>
            <person name="Sun W."/>
        </authorList>
    </citation>
    <scope>NUCLEOTIDE SEQUENCE [LARGE SCALE GENOMIC DNA]</scope>
    <source>
        <strain evidence="5">cv. br00</strain>
    </source>
</reference>
<dbReference type="Pfam" id="PF13041">
    <property type="entry name" value="PPR_2"/>
    <property type="match status" value="3"/>
</dbReference>
<evidence type="ECO:0008006" key="6">
    <source>
        <dbReference type="Google" id="ProtNLM"/>
    </source>
</evidence>
<comment type="caution">
    <text evidence="4">The sequence shown here is derived from an EMBL/GenBank/DDBJ whole genome shotgun (WGS) entry which is preliminary data.</text>
</comment>
<gene>
    <name evidence="4" type="ORF">DKX38_028024</name>
</gene>
<evidence type="ECO:0000256" key="2">
    <source>
        <dbReference type="ARBA" id="ARBA00022737"/>
    </source>
</evidence>